<dbReference type="Proteomes" id="UP000251692">
    <property type="component" value="Unassembled WGS sequence"/>
</dbReference>
<keyword evidence="1" id="KW-0472">Membrane</keyword>
<dbReference type="OrthoDB" id="9789112at2"/>
<dbReference type="Pfam" id="PF11667">
    <property type="entry name" value="DUF3267"/>
    <property type="match status" value="1"/>
</dbReference>
<gene>
    <name evidence="2" type="ORF">DP923_11695</name>
</gene>
<reference evidence="2 3" key="2">
    <citation type="submission" date="2018-07" db="EMBL/GenBank/DDBJ databases">
        <title>Pontibacter sp. 2b14 genomic sequence and assembly.</title>
        <authorList>
            <person name="Du Z.-J."/>
        </authorList>
    </citation>
    <scope>NUCLEOTIDE SEQUENCE [LARGE SCALE GENOMIC DNA]</scope>
    <source>
        <strain evidence="2 3">2b14</strain>
    </source>
</reference>
<evidence type="ECO:0000313" key="2">
    <source>
        <dbReference type="EMBL" id="RAU82441.1"/>
    </source>
</evidence>
<dbReference type="InterPro" id="IPR021683">
    <property type="entry name" value="DUF3267"/>
</dbReference>
<feature type="transmembrane region" description="Helical" evidence="1">
    <location>
        <begin position="60"/>
        <end position="82"/>
    </location>
</feature>
<organism evidence="2 3">
    <name type="scientific">Pontibacter arcticus</name>
    <dbReference type="NCBI Taxonomy" id="2080288"/>
    <lineage>
        <taxon>Bacteria</taxon>
        <taxon>Pseudomonadati</taxon>
        <taxon>Bacteroidota</taxon>
        <taxon>Cytophagia</taxon>
        <taxon>Cytophagales</taxon>
        <taxon>Hymenobacteraceae</taxon>
        <taxon>Pontibacter</taxon>
    </lineage>
</organism>
<dbReference type="AlphaFoldDB" id="A0A364RDP9"/>
<dbReference type="RefSeq" id="WP_112306033.1">
    <property type="nucleotide sequence ID" value="NZ_QMDV01000003.1"/>
</dbReference>
<feature type="transmembrane region" description="Helical" evidence="1">
    <location>
        <begin position="121"/>
        <end position="141"/>
    </location>
</feature>
<comment type="caution">
    <text evidence="2">The sequence shown here is derived from an EMBL/GenBank/DDBJ whole genome shotgun (WGS) entry which is preliminary data.</text>
</comment>
<proteinExistence type="predicted"/>
<name>A0A364RDP9_9BACT</name>
<feature type="transmembrane region" description="Helical" evidence="1">
    <location>
        <begin position="20"/>
        <end position="40"/>
    </location>
</feature>
<accession>A0A364RDP9</accession>
<sequence>MPEPRYQQVEETMSAARANVYAILFLVPIFILYVPPYLILWQEQFALDNLKAAVKLYKTLLLFSPVVLVGVLVFGVILHELLHGLTWAAFCKNGLKSISYGIHWKLLTPYCHCKEMLPLRAYMLGGAMPGLIMGLLPALLGLAFGNIILLLLGLFFSFAAGGDLLILWMLRKYKPEDRVQDHPDKIGCYVFVKES</sequence>
<evidence type="ECO:0000313" key="3">
    <source>
        <dbReference type="Proteomes" id="UP000251692"/>
    </source>
</evidence>
<protein>
    <submittedName>
        <fullName evidence="2">DUF3267 domain-containing protein</fullName>
    </submittedName>
</protein>
<keyword evidence="3" id="KW-1185">Reference proteome</keyword>
<feature type="transmembrane region" description="Helical" evidence="1">
    <location>
        <begin position="147"/>
        <end position="170"/>
    </location>
</feature>
<keyword evidence="1" id="KW-1133">Transmembrane helix</keyword>
<reference evidence="2 3" key="1">
    <citation type="submission" date="2018-06" db="EMBL/GenBank/DDBJ databases">
        <authorList>
            <person name="Liu Z.-W."/>
        </authorList>
    </citation>
    <scope>NUCLEOTIDE SEQUENCE [LARGE SCALE GENOMIC DNA]</scope>
    <source>
        <strain evidence="2 3">2b14</strain>
    </source>
</reference>
<evidence type="ECO:0000256" key="1">
    <source>
        <dbReference type="SAM" id="Phobius"/>
    </source>
</evidence>
<dbReference type="EMBL" id="QMDV01000003">
    <property type="protein sequence ID" value="RAU82441.1"/>
    <property type="molecule type" value="Genomic_DNA"/>
</dbReference>
<keyword evidence="1" id="KW-0812">Transmembrane</keyword>